<keyword evidence="14" id="KW-0449">Lipoprotein</keyword>
<evidence type="ECO:0000256" key="8">
    <source>
        <dbReference type="ARBA" id="ARBA00023047"/>
    </source>
</evidence>
<evidence type="ECO:0000256" key="12">
    <source>
        <dbReference type="ARBA" id="ARBA00023139"/>
    </source>
</evidence>
<dbReference type="GO" id="GO:0006811">
    <property type="term" value="P:monoatomic ion transport"/>
    <property type="evidence" value="ECO:0007669"/>
    <property type="project" value="UniProtKB-KW"/>
</dbReference>
<dbReference type="InterPro" id="IPR054765">
    <property type="entry name" value="SLBB_dom"/>
</dbReference>
<reference evidence="20" key="1">
    <citation type="journal article" date="2014" name="Soil Biol. Biochem.">
        <title>Structure and function of bacterial communities in ageing soils: Insights from the Mendocino ecological staircase.</title>
        <authorList>
            <person name="Uroz S."/>
            <person name="Tech J.J."/>
            <person name="Sawaya N.A."/>
            <person name="Frey-Klett P."/>
            <person name="Leveau J.H.J."/>
        </authorList>
    </citation>
    <scope>NUCLEOTIDE SEQUENCE [LARGE SCALE GENOMIC DNA]</scope>
    <source>
        <strain evidence="20">Cal35</strain>
    </source>
</reference>
<sequence length="277" mass="29873">MSKRMQKITHRVNKMKLRFYQSMVALLLAICIVPAFAADTPLGAGDALKISVFGNPDLSLETKVSDAGNITFPLIGNVSVGGLSTADAEKKISGMLTDGGFLRKAEVNIMVTELQSQMVSVLGQVLHPGRYAISGKRNVTDMLAAAGGVSPEGGDTATVIRVRNGKTIKQVVNLVEMIHSADMKSNLDLSNGDMVYVDRAPKFYIYGEVQHPGGYRLEANMTVIQALSVGGGLTPRGTERGLRIKRRDASGNEQMIDAKNNEVLQTDDVVYVKESLF</sequence>
<protein>
    <submittedName>
        <fullName evidence="19">Capsular polysaccharide biosynthesis/export periplasmic protein WcbA Capsular polysaccharide export system protein KpsC</fullName>
    </submittedName>
</protein>
<gene>
    <name evidence="19" type="primary">wcbA</name>
    <name evidence="19" type="ORF">LT85_2944</name>
</gene>
<dbReference type="PANTHER" id="PTHR33619">
    <property type="entry name" value="POLYSACCHARIDE EXPORT PROTEIN GFCE-RELATED"/>
    <property type="match status" value="1"/>
</dbReference>
<dbReference type="GO" id="GO:0046930">
    <property type="term" value="C:pore complex"/>
    <property type="evidence" value="ECO:0007669"/>
    <property type="project" value="UniProtKB-KW"/>
</dbReference>
<proteinExistence type="inferred from homology"/>
<keyword evidence="20" id="KW-1185">Reference proteome</keyword>
<keyword evidence="6" id="KW-0812">Transmembrane</keyword>
<dbReference type="AlphaFoldDB" id="A0A0A1FGS5"/>
<evidence type="ECO:0000259" key="18">
    <source>
        <dbReference type="Pfam" id="PF22461"/>
    </source>
</evidence>
<feature type="domain" description="Soluble ligand binding" evidence="17">
    <location>
        <begin position="202"/>
        <end position="254"/>
    </location>
</feature>
<dbReference type="InterPro" id="IPR019554">
    <property type="entry name" value="Soluble_ligand-bd"/>
</dbReference>
<evidence type="ECO:0000256" key="10">
    <source>
        <dbReference type="ARBA" id="ARBA00023114"/>
    </source>
</evidence>
<dbReference type="Pfam" id="PF02563">
    <property type="entry name" value="Poly_export"/>
    <property type="match status" value="1"/>
</dbReference>
<evidence type="ECO:0000256" key="4">
    <source>
        <dbReference type="ARBA" id="ARBA00022452"/>
    </source>
</evidence>
<keyword evidence="7 15" id="KW-0732">Signal</keyword>
<keyword evidence="5" id="KW-0762">Sugar transport</keyword>
<dbReference type="Pfam" id="PF22461">
    <property type="entry name" value="SLBB_2"/>
    <property type="match status" value="1"/>
</dbReference>
<evidence type="ECO:0000256" key="14">
    <source>
        <dbReference type="ARBA" id="ARBA00023288"/>
    </source>
</evidence>
<evidence type="ECO:0000256" key="13">
    <source>
        <dbReference type="ARBA" id="ARBA00023237"/>
    </source>
</evidence>
<evidence type="ECO:0000256" key="15">
    <source>
        <dbReference type="SAM" id="SignalP"/>
    </source>
</evidence>
<keyword evidence="8" id="KW-0625">Polysaccharide transport</keyword>
<dbReference type="STRING" id="279058.LT85_2944"/>
<keyword evidence="3" id="KW-0813">Transport</keyword>
<feature type="chain" id="PRO_5001974279" evidence="15">
    <location>
        <begin position="38"/>
        <end position="277"/>
    </location>
</feature>
<dbReference type="Proteomes" id="UP000030302">
    <property type="component" value="Chromosome"/>
</dbReference>
<dbReference type="HOGENOM" id="CLU_038343_0_3_4"/>
<dbReference type="EMBL" id="CP009962">
    <property type="protein sequence ID" value="AIY42102.1"/>
    <property type="molecule type" value="Genomic_DNA"/>
</dbReference>
<keyword evidence="10" id="KW-0626">Porin</keyword>
<comment type="subcellular location">
    <subcellularLocation>
        <location evidence="1">Cell outer membrane</location>
        <topology evidence="1">Multi-pass membrane protein</topology>
    </subcellularLocation>
</comment>
<dbReference type="InterPro" id="IPR003715">
    <property type="entry name" value="Poly_export_N"/>
</dbReference>
<evidence type="ECO:0000256" key="9">
    <source>
        <dbReference type="ARBA" id="ARBA00023065"/>
    </source>
</evidence>
<name>A0A0A1FGS5_9BURK</name>
<evidence type="ECO:0000256" key="11">
    <source>
        <dbReference type="ARBA" id="ARBA00023136"/>
    </source>
</evidence>
<evidence type="ECO:0000256" key="6">
    <source>
        <dbReference type="ARBA" id="ARBA00022692"/>
    </source>
</evidence>
<evidence type="ECO:0000259" key="17">
    <source>
        <dbReference type="Pfam" id="PF10531"/>
    </source>
</evidence>
<evidence type="ECO:0000313" key="20">
    <source>
        <dbReference type="Proteomes" id="UP000030302"/>
    </source>
</evidence>
<evidence type="ECO:0000256" key="7">
    <source>
        <dbReference type="ARBA" id="ARBA00022729"/>
    </source>
</evidence>
<keyword evidence="4" id="KW-1134">Transmembrane beta strand</keyword>
<dbReference type="KEGG" id="care:LT85_2944"/>
<dbReference type="Pfam" id="PF10531">
    <property type="entry name" value="SLBB"/>
    <property type="match status" value="1"/>
</dbReference>
<evidence type="ECO:0000259" key="16">
    <source>
        <dbReference type="Pfam" id="PF02563"/>
    </source>
</evidence>
<keyword evidence="12" id="KW-0564">Palmitate</keyword>
<keyword evidence="13" id="KW-0998">Cell outer membrane</keyword>
<keyword evidence="11" id="KW-0472">Membrane</keyword>
<dbReference type="InterPro" id="IPR049712">
    <property type="entry name" value="Poly_export"/>
</dbReference>
<dbReference type="Gene3D" id="3.10.560.10">
    <property type="entry name" value="Outer membrane lipoprotein wza domain like"/>
    <property type="match status" value="2"/>
</dbReference>
<feature type="domain" description="Polysaccharide export protein N-terminal" evidence="16">
    <location>
        <begin position="39"/>
        <end position="111"/>
    </location>
</feature>
<dbReference type="NCBIfam" id="TIGR03028">
    <property type="entry name" value="EpsE"/>
    <property type="match status" value="1"/>
</dbReference>
<dbReference type="InterPro" id="IPR017478">
    <property type="entry name" value="Polysacc_export_EpsE"/>
</dbReference>
<keyword evidence="9" id="KW-0406">Ion transport</keyword>
<accession>A0A0A1FGS5</accession>
<evidence type="ECO:0000256" key="2">
    <source>
        <dbReference type="ARBA" id="ARBA00009450"/>
    </source>
</evidence>
<evidence type="ECO:0000256" key="5">
    <source>
        <dbReference type="ARBA" id="ARBA00022597"/>
    </source>
</evidence>
<comment type="similarity">
    <text evidence="2">Belongs to the BexD/CtrA/VexA family.</text>
</comment>
<feature type="signal peptide" evidence="15">
    <location>
        <begin position="1"/>
        <end position="37"/>
    </location>
</feature>
<evidence type="ECO:0000313" key="19">
    <source>
        <dbReference type="EMBL" id="AIY42102.1"/>
    </source>
</evidence>
<evidence type="ECO:0000256" key="3">
    <source>
        <dbReference type="ARBA" id="ARBA00022448"/>
    </source>
</evidence>
<feature type="domain" description="SLBB" evidence="18">
    <location>
        <begin position="117"/>
        <end position="197"/>
    </location>
</feature>
<dbReference type="GO" id="GO:0015288">
    <property type="term" value="F:porin activity"/>
    <property type="evidence" value="ECO:0007669"/>
    <property type="project" value="UniProtKB-KW"/>
</dbReference>
<dbReference type="PANTHER" id="PTHR33619:SF3">
    <property type="entry name" value="POLYSACCHARIDE EXPORT PROTEIN GFCE-RELATED"/>
    <property type="match status" value="1"/>
</dbReference>
<dbReference type="GO" id="GO:0015159">
    <property type="term" value="F:polysaccharide transmembrane transporter activity"/>
    <property type="evidence" value="ECO:0007669"/>
    <property type="project" value="InterPro"/>
</dbReference>
<organism evidence="19 20">
    <name type="scientific">Collimonas arenae</name>
    <dbReference type="NCBI Taxonomy" id="279058"/>
    <lineage>
        <taxon>Bacteria</taxon>
        <taxon>Pseudomonadati</taxon>
        <taxon>Pseudomonadota</taxon>
        <taxon>Betaproteobacteria</taxon>
        <taxon>Burkholderiales</taxon>
        <taxon>Oxalobacteraceae</taxon>
        <taxon>Collimonas</taxon>
    </lineage>
</organism>
<dbReference type="GO" id="GO:0009279">
    <property type="term" value="C:cell outer membrane"/>
    <property type="evidence" value="ECO:0007669"/>
    <property type="project" value="UniProtKB-SubCell"/>
</dbReference>
<evidence type="ECO:0000256" key="1">
    <source>
        <dbReference type="ARBA" id="ARBA00004571"/>
    </source>
</evidence>